<reference evidence="2 3" key="1">
    <citation type="submission" date="2019-03" db="EMBL/GenBank/DDBJ databases">
        <title>Genomics of glacier-inhabiting Cryobacterium strains.</title>
        <authorList>
            <person name="Liu Q."/>
            <person name="Xin Y.-H."/>
        </authorList>
    </citation>
    <scope>NUCLEOTIDE SEQUENCE [LARGE SCALE GENOMIC DNA]</scope>
    <source>
        <strain evidence="2 3">Hh4</strain>
    </source>
</reference>
<keyword evidence="1" id="KW-1133">Transmembrane helix</keyword>
<keyword evidence="1" id="KW-0472">Membrane</keyword>
<proteinExistence type="predicted"/>
<gene>
    <name evidence="2" type="ORF">E3T48_07555</name>
</gene>
<dbReference type="Proteomes" id="UP000298313">
    <property type="component" value="Unassembled WGS sequence"/>
</dbReference>
<dbReference type="EMBL" id="SOHH01000061">
    <property type="protein sequence ID" value="TFD78283.1"/>
    <property type="molecule type" value="Genomic_DNA"/>
</dbReference>
<dbReference type="RefSeq" id="WP_134523370.1">
    <property type="nucleotide sequence ID" value="NZ_SOHH01000061.1"/>
</dbReference>
<evidence type="ECO:0000256" key="1">
    <source>
        <dbReference type="SAM" id="Phobius"/>
    </source>
</evidence>
<evidence type="ECO:0000313" key="2">
    <source>
        <dbReference type="EMBL" id="TFD78283.1"/>
    </source>
</evidence>
<organism evidence="2 3">
    <name type="scientific">Cryobacterium fucosi</name>
    <dbReference type="NCBI Taxonomy" id="1259157"/>
    <lineage>
        <taxon>Bacteria</taxon>
        <taxon>Bacillati</taxon>
        <taxon>Actinomycetota</taxon>
        <taxon>Actinomycetes</taxon>
        <taxon>Micrococcales</taxon>
        <taxon>Microbacteriaceae</taxon>
        <taxon>Cryobacterium</taxon>
    </lineage>
</organism>
<evidence type="ECO:0008006" key="4">
    <source>
        <dbReference type="Google" id="ProtNLM"/>
    </source>
</evidence>
<evidence type="ECO:0000313" key="3">
    <source>
        <dbReference type="Proteomes" id="UP000298313"/>
    </source>
</evidence>
<dbReference type="AlphaFoldDB" id="A0A4R9BB52"/>
<protein>
    <recommendedName>
        <fullName evidence="4">SHOCT domain-containing protein</fullName>
    </recommendedName>
</protein>
<accession>A0A4R9BB52</accession>
<dbReference type="OrthoDB" id="3748887at2"/>
<comment type="caution">
    <text evidence="2">The sequence shown here is derived from an EMBL/GenBank/DDBJ whole genome shotgun (WGS) entry which is preliminary data.</text>
</comment>
<sequence length="89" mass="9791">MMYWGGTDIGVWGYVLMIVSMVLFWGAVVTGIVLLVRSFGPSSERRIDQSGTSSAESILAERFARGEIDESEYTGRVAVLRGKDTTTRP</sequence>
<feature type="transmembrane region" description="Helical" evidence="1">
    <location>
        <begin position="12"/>
        <end position="36"/>
    </location>
</feature>
<keyword evidence="1" id="KW-0812">Transmembrane</keyword>
<name>A0A4R9BB52_9MICO</name>
<keyword evidence="3" id="KW-1185">Reference proteome</keyword>